<protein>
    <submittedName>
        <fullName evidence="1">Uncharacterized protein</fullName>
    </submittedName>
</protein>
<dbReference type="Proteomes" id="UP000232806">
    <property type="component" value="Chromosome"/>
</dbReference>
<reference evidence="1 2" key="1">
    <citation type="submission" date="2016-10" db="EMBL/GenBank/DDBJ databases">
        <title>Comparative genomics between deep and shallow subseafloor isolates.</title>
        <authorList>
            <person name="Ishii S."/>
            <person name="Miller J.R."/>
            <person name="Sutton G."/>
            <person name="Suzuki S."/>
            <person name="Methe B."/>
            <person name="Inagaki F."/>
            <person name="Imachi H."/>
        </authorList>
    </citation>
    <scope>NUCLEOTIDE SEQUENCE [LARGE SCALE GENOMIC DNA]</scope>
    <source>
        <strain evidence="1 2">MO-MB1</strain>
    </source>
</reference>
<dbReference type="EMBL" id="CP017766">
    <property type="protein sequence ID" value="AUB55306.1"/>
    <property type="molecule type" value="Genomic_DNA"/>
</dbReference>
<sequence length="61" mass="7187">MSLDKLNELYMGVALIINGQAPANATILTDDEMRNIKAKFHWEKVEHTRWIPGYVFYTYLR</sequence>
<evidence type="ECO:0000313" key="1">
    <source>
        <dbReference type="EMBL" id="AUB55306.1"/>
    </source>
</evidence>
<dbReference type="RefSeq" id="WP_100905287.1">
    <property type="nucleotide sequence ID" value="NZ_CP017766.1"/>
</dbReference>
<dbReference type="AlphaFoldDB" id="A0A2H4VB41"/>
<proteinExistence type="predicted"/>
<dbReference type="GeneID" id="69160089"/>
<gene>
    <name evidence="1" type="ORF">BK007_04260</name>
</gene>
<organism evidence="1 2">
    <name type="scientific">Methanobacterium subterraneum</name>
    <dbReference type="NCBI Taxonomy" id="59277"/>
    <lineage>
        <taxon>Archaea</taxon>
        <taxon>Methanobacteriati</taxon>
        <taxon>Methanobacteriota</taxon>
        <taxon>Methanomada group</taxon>
        <taxon>Methanobacteria</taxon>
        <taxon>Methanobacteriales</taxon>
        <taxon>Methanobacteriaceae</taxon>
        <taxon>Methanobacterium</taxon>
    </lineage>
</organism>
<accession>A0A2H4VB41</accession>
<evidence type="ECO:0000313" key="2">
    <source>
        <dbReference type="Proteomes" id="UP000232806"/>
    </source>
</evidence>
<name>A0A2H4VB41_9EURY</name>